<evidence type="ECO:0000313" key="3">
    <source>
        <dbReference type="Proteomes" id="UP001328107"/>
    </source>
</evidence>
<feature type="compositionally biased region" description="Basic and acidic residues" evidence="1">
    <location>
        <begin position="123"/>
        <end position="133"/>
    </location>
</feature>
<protein>
    <submittedName>
        <fullName evidence="2">Uncharacterized protein</fullName>
    </submittedName>
</protein>
<proteinExistence type="predicted"/>
<dbReference type="EMBL" id="BTRK01000005">
    <property type="protein sequence ID" value="GMR51718.1"/>
    <property type="molecule type" value="Genomic_DNA"/>
</dbReference>
<evidence type="ECO:0000256" key="1">
    <source>
        <dbReference type="SAM" id="MobiDB-lite"/>
    </source>
</evidence>
<dbReference type="Proteomes" id="UP001328107">
    <property type="component" value="Unassembled WGS sequence"/>
</dbReference>
<organism evidence="2 3">
    <name type="scientific">Pristionchus mayeri</name>
    <dbReference type="NCBI Taxonomy" id="1317129"/>
    <lineage>
        <taxon>Eukaryota</taxon>
        <taxon>Metazoa</taxon>
        <taxon>Ecdysozoa</taxon>
        <taxon>Nematoda</taxon>
        <taxon>Chromadorea</taxon>
        <taxon>Rhabditida</taxon>
        <taxon>Rhabditina</taxon>
        <taxon>Diplogasteromorpha</taxon>
        <taxon>Diplogasteroidea</taxon>
        <taxon>Neodiplogasteridae</taxon>
        <taxon>Pristionchus</taxon>
    </lineage>
</organism>
<feature type="compositionally biased region" description="Low complexity" evidence="1">
    <location>
        <begin position="216"/>
        <end position="228"/>
    </location>
</feature>
<evidence type="ECO:0000313" key="2">
    <source>
        <dbReference type="EMBL" id="GMR51718.1"/>
    </source>
</evidence>
<feature type="region of interest" description="Disordered" evidence="1">
    <location>
        <begin position="197"/>
        <end position="228"/>
    </location>
</feature>
<feature type="non-terminal residue" evidence="2">
    <location>
        <position position="228"/>
    </location>
</feature>
<comment type="caution">
    <text evidence="2">The sequence shown here is derived from an EMBL/GenBank/DDBJ whole genome shotgun (WGS) entry which is preliminary data.</text>
</comment>
<gene>
    <name evidence="2" type="ORF">PMAYCL1PPCAC_21913</name>
</gene>
<name>A0AAN5I4B9_9BILA</name>
<feature type="region of interest" description="Disordered" evidence="1">
    <location>
        <begin position="113"/>
        <end position="150"/>
    </location>
</feature>
<accession>A0AAN5I4B9</accession>
<keyword evidence="3" id="KW-1185">Reference proteome</keyword>
<feature type="non-terminal residue" evidence="2">
    <location>
        <position position="1"/>
    </location>
</feature>
<dbReference type="AlphaFoldDB" id="A0AAN5I4B9"/>
<sequence>PSTTRITPVHLRKKLRQVWDMMEIALNRAILLQSEGKVFDHPFTIPPSVKALFNVVNEISAQDKGRLAVHEREMVNFARKFATLLNGMTGIRLRRLTQKDTTTIQEKATPQIGENSGIEEEPMAEKEETKVKEEPEDEEEGKPLPLFRNDIGAEVEVKQEEIEEEEVTFDDLRVPALKKEEKGQKGVEGAVQMARKRVAPVSVGRAKRRSLGVHLPSSTPSPYRSSSS</sequence>
<reference evidence="3" key="1">
    <citation type="submission" date="2022-10" db="EMBL/GenBank/DDBJ databases">
        <title>Genome assembly of Pristionchus species.</title>
        <authorList>
            <person name="Yoshida K."/>
            <person name="Sommer R.J."/>
        </authorList>
    </citation>
    <scope>NUCLEOTIDE SEQUENCE [LARGE SCALE GENOMIC DNA]</scope>
    <source>
        <strain evidence="3">RS5460</strain>
    </source>
</reference>